<evidence type="ECO:0000313" key="1">
    <source>
        <dbReference type="EMBL" id="MBT9146267.1"/>
    </source>
</evidence>
<comment type="caution">
    <text evidence="1">The sequence shown here is derived from an EMBL/GenBank/DDBJ whole genome shotgun (WGS) entry which is preliminary data.</text>
</comment>
<reference evidence="1 2" key="1">
    <citation type="journal article" date="2021" name="bioRxiv">
        <title>Unique metabolic strategies in Hadean analogues reveal hints for primordial physiology.</title>
        <authorList>
            <person name="Nobu M.K."/>
            <person name="Nakai R."/>
            <person name="Tamazawa S."/>
            <person name="Mori H."/>
            <person name="Toyoda A."/>
            <person name="Ijiri A."/>
            <person name="Suzuki S."/>
            <person name="Kurokawa K."/>
            <person name="Kamagata Y."/>
            <person name="Tamaki H."/>
        </authorList>
    </citation>
    <scope>NUCLEOTIDE SEQUENCE [LARGE SCALE GENOMIC DNA]</scope>
    <source>
        <strain evidence="1">BS525</strain>
    </source>
</reference>
<dbReference type="Proteomes" id="UP000811545">
    <property type="component" value="Unassembled WGS sequence"/>
</dbReference>
<sequence>MREKQPLWGLGLKADSYIKRPKEILGITLTVRNLSDSALYFSMVEIFPSWIPGKKGIRPVNMKNYLAAGDATFLPSFKVKVPSKPGLYTLKFGLETWIYNYYTANWENLGVLQTDDWGYIQVTPQPCFSAFISYSSRTEDIPIVEQIITMIELWGFSPIRVGIDVFSEDPAKIPDDIKNQIEMCNAFIGIATPRDYSFQERRFNTFPWLHVESGVAFRSDKPLLFIVDGRIKPEGFLEYGNFPKVFYHPTKLDILEHRLAVVMPGFRSWIAGNRQKDFWDGLGKAGLILGGICLVAKALEEKK</sequence>
<gene>
    <name evidence="1" type="ORF">DDT42_02149</name>
</gene>
<evidence type="ECO:0000313" key="2">
    <source>
        <dbReference type="Proteomes" id="UP000811545"/>
    </source>
</evidence>
<evidence type="ECO:0008006" key="3">
    <source>
        <dbReference type="Google" id="ProtNLM"/>
    </source>
</evidence>
<protein>
    <recommendedName>
        <fullName evidence="3">TIR domain-containing protein</fullName>
    </recommendedName>
</protein>
<organism evidence="1 2">
    <name type="scientific">Psychracetigena formicireducens</name>
    <dbReference type="NCBI Taxonomy" id="2986056"/>
    <lineage>
        <taxon>Bacteria</taxon>
        <taxon>Bacillati</taxon>
        <taxon>Candidatus Lithacetigenota</taxon>
        <taxon>Candidatus Psychracetigena</taxon>
    </lineage>
</organism>
<name>A0A9E2BIN3_PSYF1</name>
<proteinExistence type="predicted"/>
<accession>A0A9E2BIN3</accession>
<dbReference type="AlphaFoldDB" id="A0A9E2BIN3"/>
<dbReference type="EMBL" id="QLTW01000419">
    <property type="protein sequence ID" value="MBT9146267.1"/>
    <property type="molecule type" value="Genomic_DNA"/>
</dbReference>